<organism evidence="3 4">
    <name type="scientific">Micrococcus flavus</name>
    <dbReference type="NCBI Taxonomy" id="384602"/>
    <lineage>
        <taxon>Bacteria</taxon>
        <taxon>Bacillati</taxon>
        <taxon>Actinomycetota</taxon>
        <taxon>Actinomycetes</taxon>
        <taxon>Micrococcales</taxon>
        <taxon>Micrococcaceae</taxon>
        <taxon>Micrococcus</taxon>
    </lineage>
</organism>
<dbReference type="PANTHER" id="PTHR43841:SF3">
    <property type="entry name" value="(3R)-HYDROXYACYL-ACP DEHYDRATASE SUBUNIT HADB"/>
    <property type="match status" value="1"/>
</dbReference>
<keyword evidence="4" id="KW-1185">Reference proteome</keyword>
<dbReference type="Pfam" id="PF01575">
    <property type="entry name" value="MaoC_dehydratas"/>
    <property type="match status" value="1"/>
</dbReference>
<dbReference type="AlphaFoldDB" id="A0A7W7L2X5"/>
<dbReference type="EMBL" id="JACHMC010000001">
    <property type="protein sequence ID" value="MBB4882670.1"/>
    <property type="molecule type" value="Genomic_DNA"/>
</dbReference>
<dbReference type="GO" id="GO:0006633">
    <property type="term" value="P:fatty acid biosynthetic process"/>
    <property type="evidence" value="ECO:0007669"/>
    <property type="project" value="InterPro"/>
</dbReference>
<evidence type="ECO:0000256" key="1">
    <source>
        <dbReference type="ARBA" id="ARBA00005254"/>
    </source>
</evidence>
<dbReference type="PANTHER" id="PTHR43841">
    <property type="entry name" value="3-HYDROXYACYL-THIOESTER DEHYDRATASE HTDX-RELATED"/>
    <property type="match status" value="1"/>
</dbReference>
<dbReference type="Gene3D" id="3.10.129.10">
    <property type="entry name" value="Hotdog Thioesterase"/>
    <property type="match status" value="1"/>
</dbReference>
<dbReference type="RefSeq" id="WP_229667048.1">
    <property type="nucleotide sequence ID" value="NZ_BMLA01000001.1"/>
</dbReference>
<comment type="similarity">
    <text evidence="1">Belongs to the enoyl-CoA hydratase/isomerase family.</text>
</comment>
<dbReference type="SUPFAM" id="SSF54637">
    <property type="entry name" value="Thioesterase/thiol ester dehydrase-isomerase"/>
    <property type="match status" value="2"/>
</dbReference>
<dbReference type="InterPro" id="IPR002539">
    <property type="entry name" value="MaoC-like_dom"/>
</dbReference>
<evidence type="ECO:0000313" key="3">
    <source>
        <dbReference type="EMBL" id="MBB4882670.1"/>
    </source>
</evidence>
<protein>
    <submittedName>
        <fullName evidence="3">Acyl dehydratase</fullName>
    </submittedName>
</protein>
<sequence>MSMQTRTLDTMPALAPLYARAAAQAGRDALSRRSRPAELPGTRLVVGDHGIGEDALRRWREGVGPVDPDALPSVLVHTQVFGVAMELMADPEFPLPLPGMVHLTNAVTHRRPVAAGRPLTVTAEAVGLVPHHAGTAVDLLVQVREADAADEAAPAWEGVSRYLARGVHVSPLRPERAARDEWTAPVPTAQWTLGGGAGRSYARVSGDWNPIHLSGPTAKAFGQRGAIAHGMLLAARMLQRREPAEAGFRWEIGFEAPVVLPARVAVRYAEEAGGVTRVTGWDPRRGRRHFTGSMSPIGG</sequence>
<evidence type="ECO:0000313" key="4">
    <source>
        <dbReference type="Proteomes" id="UP000560081"/>
    </source>
</evidence>
<comment type="caution">
    <text evidence="3">The sequence shown here is derived from an EMBL/GenBank/DDBJ whole genome shotgun (WGS) entry which is preliminary data.</text>
</comment>
<dbReference type="InterPro" id="IPR029069">
    <property type="entry name" value="HotDog_dom_sf"/>
</dbReference>
<proteinExistence type="inferred from homology"/>
<accession>A0A7W7L2X5</accession>
<gene>
    <name evidence="3" type="ORF">BJ976_001021</name>
</gene>
<dbReference type="GO" id="GO:0004312">
    <property type="term" value="F:fatty acid synthase activity"/>
    <property type="evidence" value="ECO:0007669"/>
    <property type="project" value="InterPro"/>
</dbReference>
<reference evidence="3 4" key="1">
    <citation type="submission" date="2020-08" db="EMBL/GenBank/DDBJ databases">
        <title>Sequencing the genomes of 1000 actinobacteria strains.</title>
        <authorList>
            <person name="Klenk H.-P."/>
        </authorList>
    </citation>
    <scope>NUCLEOTIDE SEQUENCE [LARGE SCALE GENOMIC DNA]</scope>
    <source>
        <strain evidence="3 4">DSM 19079</strain>
    </source>
</reference>
<dbReference type="GO" id="GO:0005835">
    <property type="term" value="C:fatty acid synthase complex"/>
    <property type="evidence" value="ECO:0007669"/>
    <property type="project" value="InterPro"/>
</dbReference>
<name>A0A7W7L2X5_9MICC</name>
<evidence type="ECO:0000259" key="2">
    <source>
        <dbReference type="Pfam" id="PF01575"/>
    </source>
</evidence>
<dbReference type="PRINTS" id="PR01483">
    <property type="entry name" value="FASYNTHASE"/>
</dbReference>
<dbReference type="Proteomes" id="UP000560081">
    <property type="component" value="Unassembled WGS sequence"/>
</dbReference>
<dbReference type="InterPro" id="IPR003965">
    <property type="entry name" value="Fatty_acid_synthase"/>
</dbReference>
<feature type="domain" description="MaoC-like" evidence="2">
    <location>
        <begin position="200"/>
        <end position="271"/>
    </location>
</feature>